<organism evidence="9 10">
    <name type="scientific">Vibrio japonicus</name>
    <dbReference type="NCBI Taxonomy" id="1824638"/>
    <lineage>
        <taxon>Bacteria</taxon>
        <taxon>Pseudomonadati</taxon>
        <taxon>Pseudomonadota</taxon>
        <taxon>Gammaproteobacteria</taxon>
        <taxon>Vibrionales</taxon>
        <taxon>Vibrionaceae</taxon>
        <taxon>Vibrio</taxon>
    </lineage>
</organism>
<keyword evidence="3" id="KW-0813">Transport</keyword>
<keyword evidence="6 8" id="KW-1133">Transmembrane helix</keyword>
<name>A0ABY5LKK5_9VIBR</name>
<proteinExistence type="inferred from homology"/>
<feature type="transmembrane region" description="Helical" evidence="8">
    <location>
        <begin position="12"/>
        <end position="39"/>
    </location>
</feature>
<dbReference type="EMBL" id="CP102097">
    <property type="protein sequence ID" value="UUM31961.1"/>
    <property type="molecule type" value="Genomic_DNA"/>
</dbReference>
<sequence length="343" mass="36323">MNKPLVVRARYLSFFVSPTTIVASLSIAAMTTLVILLALSSGSQWLSPQQVVTEIFIGDNSEINIILETLRLPRTLMAALVGAGLATSGLILQSVIRNPLASPDVVGMTSGASAAAVAFLSFFQMSYGIEWLPIFSIAGALFASSLIYLLAWRNGVSPMRMILVGIGISAIMGALTTFVISISSTSTSISAYIWLTGSVYGANWSDVQALLPWLCVGLMIALAFSRRINALELGDNLATGLGLSVQRVRLVLVLLSVVLAAPAVAYSGAVGFVGLIAPHIARRLVVRSFAVLLPVTALIGACLVVLADLCGRMLFQPLDIPAGVFVSAIGAPFFIYLLFRQRF</sequence>
<dbReference type="SUPFAM" id="SSF81345">
    <property type="entry name" value="ABC transporter involved in vitamin B12 uptake, BtuC"/>
    <property type="match status" value="1"/>
</dbReference>
<gene>
    <name evidence="9" type="ORF">NP165_16805</name>
</gene>
<dbReference type="Proteomes" id="UP001058602">
    <property type="component" value="Chromosome 2"/>
</dbReference>
<dbReference type="PANTHER" id="PTHR30472:SF24">
    <property type="entry name" value="FERRIC ENTEROBACTIN TRANSPORT SYSTEM PERMEASE PROTEIN FEPG"/>
    <property type="match status" value="1"/>
</dbReference>
<comment type="similarity">
    <text evidence="2">Belongs to the binding-protein-dependent transport system permease family. FecCD subfamily.</text>
</comment>
<feature type="transmembrane region" description="Helical" evidence="8">
    <location>
        <begin position="76"/>
        <end position="96"/>
    </location>
</feature>
<dbReference type="CDD" id="cd06550">
    <property type="entry name" value="TM_ABC_iron-siderophores_like"/>
    <property type="match status" value="1"/>
</dbReference>
<keyword evidence="4" id="KW-1003">Cell membrane</keyword>
<evidence type="ECO:0000256" key="5">
    <source>
        <dbReference type="ARBA" id="ARBA00022692"/>
    </source>
</evidence>
<accession>A0ABY5LKK5</accession>
<evidence type="ECO:0000256" key="8">
    <source>
        <dbReference type="SAM" id="Phobius"/>
    </source>
</evidence>
<protein>
    <submittedName>
        <fullName evidence="9">Iron ABC transporter permease</fullName>
    </submittedName>
</protein>
<evidence type="ECO:0000256" key="2">
    <source>
        <dbReference type="ARBA" id="ARBA00007935"/>
    </source>
</evidence>
<keyword evidence="5 8" id="KW-0812">Transmembrane</keyword>
<evidence type="ECO:0000313" key="10">
    <source>
        <dbReference type="Proteomes" id="UP001058602"/>
    </source>
</evidence>
<evidence type="ECO:0000256" key="1">
    <source>
        <dbReference type="ARBA" id="ARBA00004651"/>
    </source>
</evidence>
<dbReference type="InterPro" id="IPR037294">
    <property type="entry name" value="ABC_BtuC-like"/>
</dbReference>
<dbReference type="RefSeq" id="WP_257085682.1">
    <property type="nucleotide sequence ID" value="NZ_CP102097.1"/>
</dbReference>
<keyword evidence="10" id="KW-1185">Reference proteome</keyword>
<evidence type="ECO:0000256" key="3">
    <source>
        <dbReference type="ARBA" id="ARBA00022448"/>
    </source>
</evidence>
<evidence type="ECO:0000256" key="7">
    <source>
        <dbReference type="ARBA" id="ARBA00023136"/>
    </source>
</evidence>
<evidence type="ECO:0000256" key="4">
    <source>
        <dbReference type="ARBA" id="ARBA00022475"/>
    </source>
</evidence>
<feature type="transmembrane region" description="Helical" evidence="8">
    <location>
        <begin position="320"/>
        <end position="339"/>
    </location>
</feature>
<feature type="transmembrane region" description="Helical" evidence="8">
    <location>
        <begin position="131"/>
        <end position="150"/>
    </location>
</feature>
<dbReference type="PANTHER" id="PTHR30472">
    <property type="entry name" value="FERRIC ENTEROBACTIN TRANSPORT SYSTEM PERMEASE PROTEIN"/>
    <property type="match status" value="1"/>
</dbReference>
<keyword evidence="7 8" id="KW-0472">Membrane</keyword>
<evidence type="ECO:0000256" key="6">
    <source>
        <dbReference type="ARBA" id="ARBA00022989"/>
    </source>
</evidence>
<dbReference type="InterPro" id="IPR000522">
    <property type="entry name" value="ABC_transptr_permease_BtuC"/>
</dbReference>
<dbReference type="Gene3D" id="1.10.3470.10">
    <property type="entry name" value="ABC transporter involved in vitamin B12 uptake, BtuC"/>
    <property type="match status" value="1"/>
</dbReference>
<reference evidence="9" key="1">
    <citation type="submission" date="2022-07" db="EMBL/GenBank/DDBJ databases">
        <title>Complete genome of Vibrio japonicus strain JCM 31412T and phylogenomic assessment of the Nereis clade of the genus Vibrio.</title>
        <authorList>
            <person name="Shlafstein M.D."/>
            <person name="Emsley S.A."/>
            <person name="Ushijima B."/>
            <person name="Videau P."/>
            <person name="Saw J.H."/>
        </authorList>
    </citation>
    <scope>NUCLEOTIDE SEQUENCE</scope>
    <source>
        <strain evidence="9">JCM 31412</strain>
    </source>
</reference>
<feature type="transmembrane region" description="Helical" evidence="8">
    <location>
        <begin position="105"/>
        <end position="125"/>
    </location>
</feature>
<feature type="transmembrane region" description="Helical" evidence="8">
    <location>
        <begin position="248"/>
        <end position="277"/>
    </location>
</feature>
<feature type="transmembrane region" description="Helical" evidence="8">
    <location>
        <begin position="289"/>
        <end position="314"/>
    </location>
</feature>
<feature type="transmembrane region" description="Helical" evidence="8">
    <location>
        <begin position="162"/>
        <end position="180"/>
    </location>
</feature>
<comment type="subcellular location">
    <subcellularLocation>
        <location evidence="1">Cell membrane</location>
        <topology evidence="1">Multi-pass membrane protein</topology>
    </subcellularLocation>
</comment>
<dbReference type="Pfam" id="PF01032">
    <property type="entry name" value="FecCD"/>
    <property type="match status" value="1"/>
</dbReference>
<evidence type="ECO:0000313" key="9">
    <source>
        <dbReference type="EMBL" id="UUM31961.1"/>
    </source>
</evidence>